<dbReference type="GeneID" id="9944918"/>
<evidence type="ECO:0000313" key="2">
    <source>
        <dbReference type="EMBL" id="EFO20990.1"/>
    </source>
</evidence>
<evidence type="ECO:0000256" key="1">
    <source>
        <dbReference type="SAM" id="SignalP"/>
    </source>
</evidence>
<gene>
    <name evidence="2" type="ORF">LOAG_07504</name>
</gene>
<organism evidence="2">
    <name type="scientific">Loa loa</name>
    <name type="common">Eye worm</name>
    <name type="synonym">Filaria loa</name>
    <dbReference type="NCBI Taxonomy" id="7209"/>
    <lineage>
        <taxon>Eukaryota</taxon>
        <taxon>Metazoa</taxon>
        <taxon>Ecdysozoa</taxon>
        <taxon>Nematoda</taxon>
        <taxon>Chromadorea</taxon>
        <taxon>Rhabditida</taxon>
        <taxon>Spirurina</taxon>
        <taxon>Spiruromorpha</taxon>
        <taxon>Filarioidea</taxon>
        <taxon>Onchocercidae</taxon>
        <taxon>Loa</taxon>
    </lineage>
</organism>
<feature type="signal peptide" evidence="1">
    <location>
        <begin position="1"/>
        <end position="22"/>
    </location>
</feature>
<dbReference type="EMBL" id="JH712076">
    <property type="protein sequence ID" value="EFO20990.1"/>
    <property type="molecule type" value="Genomic_DNA"/>
</dbReference>
<dbReference type="InParanoid" id="A0A1S0TX59"/>
<dbReference type="AlphaFoldDB" id="A0A1S0TX59"/>
<proteinExistence type="predicted"/>
<accession>A0A1S0TX59</accession>
<name>A0A1S0TX59_LOALO</name>
<dbReference type="RefSeq" id="XP_003143085.1">
    <property type="nucleotide sequence ID" value="XM_003143037.1"/>
</dbReference>
<sequence length="115" mass="13027">MFSTFEFLKLTMLAASTRLGLWGVTDTVGRRHYVTFIDISATSNSHVADLDRVCYLLITIPITNQTVIVLPQEIVLNVDANYLIMEVFIFSNCCYCVKHLKTSSVSLGCTWKDKR</sequence>
<reference evidence="2" key="1">
    <citation type="submission" date="2012-04" db="EMBL/GenBank/DDBJ databases">
        <title>The Genome Sequence of Loa loa.</title>
        <authorList>
            <consortium name="The Broad Institute Genome Sequencing Platform"/>
            <consortium name="Broad Institute Genome Sequencing Center for Infectious Disease"/>
            <person name="Nutman T.B."/>
            <person name="Fink D.L."/>
            <person name="Russ C."/>
            <person name="Young S."/>
            <person name="Zeng Q."/>
            <person name="Gargeya S."/>
            <person name="Alvarado L."/>
            <person name="Berlin A."/>
            <person name="Chapman S.B."/>
            <person name="Chen Z."/>
            <person name="Freedman E."/>
            <person name="Gellesch M."/>
            <person name="Goldberg J."/>
            <person name="Griggs A."/>
            <person name="Gujja S."/>
            <person name="Heilman E.R."/>
            <person name="Heiman D."/>
            <person name="Howarth C."/>
            <person name="Mehta T."/>
            <person name="Neiman D."/>
            <person name="Pearson M."/>
            <person name="Roberts A."/>
            <person name="Saif S."/>
            <person name="Shea T."/>
            <person name="Shenoy N."/>
            <person name="Sisk P."/>
            <person name="Stolte C."/>
            <person name="Sykes S."/>
            <person name="White J."/>
            <person name="Yandava C."/>
            <person name="Haas B."/>
            <person name="Henn M.R."/>
            <person name="Nusbaum C."/>
            <person name="Birren B."/>
        </authorList>
    </citation>
    <scope>NUCLEOTIDE SEQUENCE [LARGE SCALE GENOMIC DNA]</scope>
</reference>
<dbReference type="CTD" id="9944918"/>
<dbReference type="KEGG" id="loa:LOAG_07504"/>
<feature type="chain" id="PRO_5010196275" evidence="1">
    <location>
        <begin position="23"/>
        <end position="115"/>
    </location>
</feature>
<protein>
    <submittedName>
        <fullName evidence="2">Uncharacterized protein</fullName>
    </submittedName>
</protein>
<keyword evidence="1" id="KW-0732">Signal</keyword>